<feature type="region of interest" description="Disordered" evidence="1">
    <location>
        <begin position="1"/>
        <end position="214"/>
    </location>
</feature>
<feature type="non-terminal residue" evidence="2">
    <location>
        <position position="1"/>
    </location>
</feature>
<proteinExistence type="predicted"/>
<dbReference type="AlphaFoldDB" id="A0AAD8YQG7"/>
<name>A0AAD8YQG7_9TELE</name>
<sequence>VYRPSQTPHLPLSPERDAVLGRGPRLLKARNESPPGARLPASPGYARLESSSTGSSFPADSAKPVPLAVVSLDSSPARGKGKRRGQRRVTDGGPDADRSRGDPREGPGARPESPPQHRSPPLARPAVRRGAWRCPDGTLARPRVPGPAPTDREDGREERGNSGDDEGEETPRATLSGGRRNGEETGRPLPQPWLGPSPASHPGPTDPALRANPYPEVTDLTCRLPLPTLFQHARGCSPWRPAADMGTARREIYTISPGFSRASESSPDAARTAALSRARAPISGSAPAAAPPGPAPGASAPPRRPSYSSRRKPFMLPSAGDGRVWAQRSSAIHFQG</sequence>
<feature type="compositionally biased region" description="Basic and acidic residues" evidence="1">
    <location>
        <begin position="95"/>
        <end position="107"/>
    </location>
</feature>
<reference evidence="2" key="1">
    <citation type="submission" date="2023-03" db="EMBL/GenBank/DDBJ databases">
        <title>Electrophorus voltai genome.</title>
        <authorList>
            <person name="Bian C."/>
        </authorList>
    </citation>
    <scope>NUCLEOTIDE SEQUENCE</scope>
    <source>
        <strain evidence="2">CB-2022</strain>
        <tissue evidence="2">Muscle</tissue>
    </source>
</reference>
<evidence type="ECO:0000313" key="2">
    <source>
        <dbReference type="EMBL" id="KAK1784178.1"/>
    </source>
</evidence>
<dbReference type="EMBL" id="JAROKS010000450">
    <property type="protein sequence ID" value="KAK1784178.1"/>
    <property type="molecule type" value="Genomic_DNA"/>
</dbReference>
<keyword evidence="3" id="KW-1185">Reference proteome</keyword>
<evidence type="ECO:0000256" key="1">
    <source>
        <dbReference type="SAM" id="MobiDB-lite"/>
    </source>
</evidence>
<feature type="compositionally biased region" description="Low complexity" evidence="1">
    <location>
        <begin position="269"/>
        <end position="288"/>
    </location>
</feature>
<protein>
    <submittedName>
        <fullName evidence="2">Uncharacterized protein</fullName>
    </submittedName>
</protein>
<feature type="compositionally biased region" description="Pro residues" evidence="1">
    <location>
        <begin position="189"/>
        <end position="205"/>
    </location>
</feature>
<organism evidence="2 3">
    <name type="scientific">Electrophorus voltai</name>
    <dbReference type="NCBI Taxonomy" id="2609070"/>
    <lineage>
        <taxon>Eukaryota</taxon>
        <taxon>Metazoa</taxon>
        <taxon>Chordata</taxon>
        <taxon>Craniata</taxon>
        <taxon>Vertebrata</taxon>
        <taxon>Euteleostomi</taxon>
        <taxon>Actinopterygii</taxon>
        <taxon>Neopterygii</taxon>
        <taxon>Teleostei</taxon>
        <taxon>Ostariophysi</taxon>
        <taxon>Gymnotiformes</taxon>
        <taxon>Gymnotoidei</taxon>
        <taxon>Gymnotidae</taxon>
        <taxon>Electrophorus</taxon>
    </lineage>
</organism>
<accession>A0AAD8YQG7</accession>
<gene>
    <name evidence="2" type="ORF">P4O66_020695</name>
</gene>
<feature type="compositionally biased region" description="Low complexity" evidence="1">
    <location>
        <begin position="296"/>
        <end position="308"/>
    </location>
</feature>
<feature type="region of interest" description="Disordered" evidence="1">
    <location>
        <begin position="258"/>
        <end position="322"/>
    </location>
</feature>
<feature type="compositionally biased region" description="Basic and acidic residues" evidence="1">
    <location>
        <begin position="150"/>
        <end position="162"/>
    </location>
</feature>
<dbReference type="PANTHER" id="PTHR34141:SF1">
    <property type="match status" value="1"/>
</dbReference>
<evidence type="ECO:0000313" key="3">
    <source>
        <dbReference type="Proteomes" id="UP001239994"/>
    </source>
</evidence>
<comment type="caution">
    <text evidence="2">The sequence shown here is derived from an EMBL/GenBank/DDBJ whole genome shotgun (WGS) entry which is preliminary data.</text>
</comment>
<dbReference type="PANTHER" id="PTHR34141">
    <property type="match status" value="1"/>
</dbReference>
<feature type="compositionally biased region" description="Polar residues" evidence="1">
    <location>
        <begin position="49"/>
        <end position="58"/>
    </location>
</feature>
<dbReference type="Proteomes" id="UP001239994">
    <property type="component" value="Unassembled WGS sequence"/>
</dbReference>